<dbReference type="Pfam" id="PF07714">
    <property type="entry name" value="PK_Tyr_Ser-Thr"/>
    <property type="match status" value="1"/>
</dbReference>
<dbReference type="GO" id="GO:0005886">
    <property type="term" value="C:plasma membrane"/>
    <property type="evidence" value="ECO:0007669"/>
    <property type="project" value="UniProtKB-SubCell"/>
</dbReference>
<accession>A0A9R1WVK2</accession>
<feature type="domain" description="Protein kinase" evidence="3">
    <location>
        <begin position="1"/>
        <end position="145"/>
    </location>
</feature>
<dbReference type="InterPro" id="IPR011009">
    <property type="entry name" value="Kinase-like_dom_sf"/>
</dbReference>
<sequence length="145" mass="16034">MSTSSLSLPHSYRILGIFDVDVVSVLEVTKVKFLGTLSHPNVVKLLGYCRKKNKEFLLVYEYMQKGSLDMHLFREGAKPLPWETRIKIAMGAAQGLAFLHANNEFNAKLSDLGVAKYGPVNGESHITTFIEGTPSFLAPEYALTG</sequence>
<proteinExistence type="predicted"/>
<evidence type="ECO:0000313" key="4">
    <source>
        <dbReference type="EMBL" id="KAJ0190615.1"/>
    </source>
</evidence>
<evidence type="ECO:0000313" key="5">
    <source>
        <dbReference type="Proteomes" id="UP000235145"/>
    </source>
</evidence>
<evidence type="ECO:0000259" key="3">
    <source>
        <dbReference type="PROSITE" id="PS50011"/>
    </source>
</evidence>
<evidence type="ECO:0000256" key="2">
    <source>
        <dbReference type="ARBA" id="ARBA00022475"/>
    </source>
</evidence>
<protein>
    <recommendedName>
        <fullName evidence="3">Protein kinase domain-containing protein</fullName>
    </recommendedName>
</protein>
<dbReference type="EMBL" id="NBSK02000008">
    <property type="protein sequence ID" value="KAJ0190615.1"/>
    <property type="molecule type" value="Genomic_DNA"/>
</dbReference>
<keyword evidence="5" id="KW-1185">Reference proteome</keyword>
<evidence type="ECO:0000256" key="1">
    <source>
        <dbReference type="ARBA" id="ARBA00004236"/>
    </source>
</evidence>
<dbReference type="PANTHER" id="PTHR45621">
    <property type="entry name" value="OS01G0588500 PROTEIN-RELATED"/>
    <property type="match status" value="1"/>
</dbReference>
<dbReference type="AlphaFoldDB" id="A0A9R1WVK2"/>
<dbReference type="GO" id="GO:0004672">
    <property type="term" value="F:protein kinase activity"/>
    <property type="evidence" value="ECO:0007669"/>
    <property type="project" value="InterPro"/>
</dbReference>
<dbReference type="Gene3D" id="1.10.510.10">
    <property type="entry name" value="Transferase(Phosphotransferase) domain 1"/>
    <property type="match status" value="1"/>
</dbReference>
<reference evidence="4 5" key="1">
    <citation type="journal article" date="2017" name="Nat. Commun.">
        <title>Genome assembly with in vitro proximity ligation data and whole-genome triplication in lettuce.</title>
        <authorList>
            <person name="Reyes-Chin-Wo S."/>
            <person name="Wang Z."/>
            <person name="Yang X."/>
            <person name="Kozik A."/>
            <person name="Arikit S."/>
            <person name="Song C."/>
            <person name="Xia L."/>
            <person name="Froenicke L."/>
            <person name="Lavelle D.O."/>
            <person name="Truco M.J."/>
            <person name="Xia R."/>
            <person name="Zhu S."/>
            <person name="Xu C."/>
            <person name="Xu H."/>
            <person name="Xu X."/>
            <person name="Cox K."/>
            <person name="Korf I."/>
            <person name="Meyers B.C."/>
            <person name="Michelmore R.W."/>
        </authorList>
    </citation>
    <scope>NUCLEOTIDE SEQUENCE [LARGE SCALE GENOMIC DNA]</scope>
    <source>
        <strain evidence="5">cv. Salinas</strain>
        <tissue evidence="4">Seedlings</tissue>
    </source>
</reference>
<dbReference type="PROSITE" id="PS50011">
    <property type="entry name" value="PROTEIN_KINASE_DOM"/>
    <property type="match status" value="1"/>
</dbReference>
<dbReference type="InterPro" id="IPR050823">
    <property type="entry name" value="Plant_Ser_Thr_Prot_Kinase"/>
</dbReference>
<keyword evidence="2" id="KW-0472">Membrane</keyword>
<dbReference type="InterPro" id="IPR000719">
    <property type="entry name" value="Prot_kinase_dom"/>
</dbReference>
<organism evidence="4 5">
    <name type="scientific">Lactuca sativa</name>
    <name type="common">Garden lettuce</name>
    <dbReference type="NCBI Taxonomy" id="4236"/>
    <lineage>
        <taxon>Eukaryota</taxon>
        <taxon>Viridiplantae</taxon>
        <taxon>Streptophyta</taxon>
        <taxon>Embryophyta</taxon>
        <taxon>Tracheophyta</taxon>
        <taxon>Spermatophyta</taxon>
        <taxon>Magnoliopsida</taxon>
        <taxon>eudicotyledons</taxon>
        <taxon>Gunneridae</taxon>
        <taxon>Pentapetalae</taxon>
        <taxon>asterids</taxon>
        <taxon>campanulids</taxon>
        <taxon>Asterales</taxon>
        <taxon>Asteraceae</taxon>
        <taxon>Cichorioideae</taxon>
        <taxon>Cichorieae</taxon>
        <taxon>Lactucinae</taxon>
        <taxon>Lactuca</taxon>
    </lineage>
</organism>
<comment type="caution">
    <text evidence="4">The sequence shown here is derived from an EMBL/GenBank/DDBJ whole genome shotgun (WGS) entry which is preliminary data.</text>
</comment>
<keyword evidence="2" id="KW-1003">Cell membrane</keyword>
<dbReference type="SUPFAM" id="SSF56112">
    <property type="entry name" value="Protein kinase-like (PK-like)"/>
    <property type="match status" value="1"/>
</dbReference>
<name>A0A9R1WVK2_LACSA</name>
<dbReference type="Gene3D" id="3.30.200.20">
    <property type="entry name" value="Phosphorylase Kinase, domain 1"/>
    <property type="match status" value="1"/>
</dbReference>
<dbReference type="GO" id="GO:0005524">
    <property type="term" value="F:ATP binding"/>
    <property type="evidence" value="ECO:0007669"/>
    <property type="project" value="InterPro"/>
</dbReference>
<comment type="subcellular location">
    <subcellularLocation>
        <location evidence="1">Cell membrane</location>
    </subcellularLocation>
</comment>
<dbReference type="InterPro" id="IPR001245">
    <property type="entry name" value="Ser-Thr/Tyr_kinase_cat_dom"/>
</dbReference>
<gene>
    <name evidence="4" type="ORF">LSAT_V11C800399910</name>
</gene>
<dbReference type="Proteomes" id="UP000235145">
    <property type="component" value="Unassembled WGS sequence"/>
</dbReference>